<name>A0A6J7WL55_9CAUD</name>
<evidence type="ECO:0000313" key="2">
    <source>
        <dbReference type="EMBL" id="CAB5218801.1"/>
    </source>
</evidence>
<feature type="transmembrane region" description="Helical" evidence="1">
    <location>
        <begin position="151"/>
        <end position="172"/>
    </location>
</feature>
<keyword evidence="1" id="KW-0472">Membrane</keyword>
<proteinExistence type="predicted"/>
<gene>
    <name evidence="2" type="ORF">UFOVP215_18</name>
</gene>
<reference evidence="2" key="1">
    <citation type="submission" date="2020-05" db="EMBL/GenBank/DDBJ databases">
        <authorList>
            <person name="Chiriac C."/>
            <person name="Salcher M."/>
            <person name="Ghai R."/>
            <person name="Kavagutti S V."/>
        </authorList>
    </citation>
    <scope>NUCLEOTIDE SEQUENCE</scope>
</reference>
<keyword evidence="1" id="KW-0812">Transmembrane</keyword>
<dbReference type="PROSITE" id="PS51257">
    <property type="entry name" value="PROKAR_LIPOPROTEIN"/>
    <property type="match status" value="1"/>
</dbReference>
<protein>
    <submittedName>
        <fullName evidence="2">Uncharacterized protein</fullName>
    </submittedName>
</protein>
<accession>A0A6J7WL55</accession>
<sequence>MKYYFVFFVFFLSSCFTEQKANKQLNKIEKSYPSVLADRYSELFPPKVIIDSLKITDFILRIDTFLSINTDTLLVNNEVFKTDSAIVNKYNKLVIKLNSANSFIEQLKTDLRKNPPYIIKTIIDSSKVFALTIERNQALKDKEKYHNRYDVFMTICIWLLIFLIILISYIYINETKSKLY</sequence>
<dbReference type="EMBL" id="LR798266">
    <property type="protein sequence ID" value="CAB5218801.1"/>
    <property type="molecule type" value="Genomic_DNA"/>
</dbReference>
<evidence type="ECO:0000256" key="1">
    <source>
        <dbReference type="SAM" id="Phobius"/>
    </source>
</evidence>
<keyword evidence="1" id="KW-1133">Transmembrane helix</keyword>
<organism evidence="2">
    <name type="scientific">uncultured Caudovirales phage</name>
    <dbReference type="NCBI Taxonomy" id="2100421"/>
    <lineage>
        <taxon>Viruses</taxon>
        <taxon>Duplodnaviria</taxon>
        <taxon>Heunggongvirae</taxon>
        <taxon>Uroviricota</taxon>
        <taxon>Caudoviricetes</taxon>
        <taxon>Peduoviridae</taxon>
        <taxon>Maltschvirus</taxon>
        <taxon>Maltschvirus maltsch</taxon>
    </lineage>
</organism>